<dbReference type="AlphaFoldDB" id="A0AA36LQK1"/>
<dbReference type="InterPro" id="IPR007539">
    <property type="entry name" value="DUF551"/>
</dbReference>
<dbReference type="Pfam" id="PF04448">
    <property type="entry name" value="DUF551"/>
    <property type="match status" value="1"/>
</dbReference>
<protein>
    <submittedName>
        <fullName evidence="2">Protein of uncharacterized function (DUF551)</fullName>
    </submittedName>
</protein>
<dbReference type="EMBL" id="CQBM01000007">
    <property type="protein sequence ID" value="CNI33418.1"/>
    <property type="molecule type" value="Genomic_DNA"/>
</dbReference>
<evidence type="ECO:0000313" key="2">
    <source>
        <dbReference type="EMBL" id="CNI33418.1"/>
    </source>
</evidence>
<proteinExistence type="predicted"/>
<accession>A0AA36LQK1</accession>
<organism evidence="2 3">
    <name type="scientific">Yersinia mollaretii</name>
    <dbReference type="NCBI Taxonomy" id="33060"/>
    <lineage>
        <taxon>Bacteria</taxon>
        <taxon>Pseudomonadati</taxon>
        <taxon>Pseudomonadota</taxon>
        <taxon>Gammaproteobacteria</taxon>
        <taxon>Enterobacterales</taxon>
        <taxon>Yersiniaceae</taxon>
        <taxon>Yersinia</taxon>
    </lineage>
</organism>
<sequence>MKELDSFTVERLEEITELKALSFPPSHTESAALARIALAAKRAEPVGYLEQNHLDYLRSGSDADIWPEGGAGDIPVYLTPQLNSPEIPEGWPTEDMVIAGFESEAWDALSSAVLKRQGWPYSCRESAECVTGIFKSMLAAAPEPQNQQQNIPEIIPQGWIKCSDQMPEVGDVVITAYQGCTNIGQMERSGKTYRYFTSIVSGRELPATHWMPLPDAPEKENG</sequence>
<evidence type="ECO:0000313" key="3">
    <source>
        <dbReference type="Proteomes" id="UP000040841"/>
    </source>
</evidence>
<reference evidence="2 3" key="1">
    <citation type="submission" date="2015-03" db="EMBL/GenBank/DDBJ databases">
        <authorList>
            <consortium name="Pathogen Informatics"/>
            <person name="Murphy D."/>
        </authorList>
    </citation>
    <scope>NUCLEOTIDE SEQUENCE [LARGE SCALE GENOMIC DNA]</scope>
    <source>
        <strain evidence="2 3">FE82747</strain>
    </source>
</reference>
<feature type="domain" description="DUF551" evidence="1">
    <location>
        <begin position="158"/>
        <end position="218"/>
    </location>
</feature>
<gene>
    <name evidence="2" type="ORF">ERS008502_02951</name>
</gene>
<dbReference type="Proteomes" id="UP000040841">
    <property type="component" value="Unassembled WGS sequence"/>
</dbReference>
<comment type="caution">
    <text evidence="2">The sequence shown here is derived from an EMBL/GenBank/DDBJ whole genome shotgun (WGS) entry which is preliminary data.</text>
</comment>
<dbReference type="RefSeq" id="WP_049678912.1">
    <property type="nucleotide sequence ID" value="NZ_CABMMJ010000007.1"/>
</dbReference>
<evidence type="ECO:0000259" key="1">
    <source>
        <dbReference type="Pfam" id="PF04448"/>
    </source>
</evidence>
<name>A0AA36LQK1_YERMO</name>